<evidence type="ECO:0000313" key="2">
    <source>
        <dbReference type="EMBL" id="PQA90028.1"/>
    </source>
</evidence>
<sequence length="111" mass="12728">MKNKENELEMFSFDKIKDEFIGEVGTVKRTLYEQELQIEILGDLIKKVRLERNMTQEELGKLIGVQRAQISKLENNTTNVTVETILRVFSALKAKVNFNVEILNSNVKIAG</sequence>
<dbReference type="PROSITE" id="PS50943">
    <property type="entry name" value="HTH_CROC1"/>
    <property type="match status" value="1"/>
</dbReference>
<evidence type="ECO:0000313" key="5">
    <source>
        <dbReference type="Proteomes" id="UP000238314"/>
    </source>
</evidence>
<reference evidence="4" key="3">
    <citation type="submission" date="2017-01" db="EMBL/GenBank/DDBJ databases">
        <authorList>
            <person name="Varghese N."/>
            <person name="Submissions S."/>
        </authorList>
    </citation>
    <scope>NUCLEOTIDE SEQUENCE [LARGE SCALE GENOMIC DNA]</scope>
    <source>
        <strain evidence="4">DSM 21068</strain>
    </source>
</reference>
<keyword evidence="5" id="KW-1185">Reference proteome</keyword>
<dbReference type="EMBL" id="FTOJ01000020">
    <property type="protein sequence ID" value="SIT10731.1"/>
    <property type="molecule type" value="Genomic_DNA"/>
</dbReference>
<dbReference type="GO" id="GO:0003677">
    <property type="term" value="F:DNA binding"/>
    <property type="evidence" value="ECO:0007669"/>
    <property type="project" value="InterPro"/>
</dbReference>
<dbReference type="Proteomes" id="UP000238314">
    <property type="component" value="Unassembled WGS sequence"/>
</dbReference>
<dbReference type="InterPro" id="IPR010982">
    <property type="entry name" value="Lambda_DNA-bd_dom_sf"/>
</dbReference>
<protein>
    <submittedName>
        <fullName evidence="3">Helix-turn-helix</fullName>
    </submittedName>
    <submittedName>
        <fullName evidence="2">Transcriptional regulator</fullName>
    </submittedName>
</protein>
<dbReference type="InterPro" id="IPR001387">
    <property type="entry name" value="Cro/C1-type_HTH"/>
</dbReference>
<dbReference type="EMBL" id="MUGO01000028">
    <property type="protein sequence ID" value="PQA90028.1"/>
    <property type="molecule type" value="Genomic_DNA"/>
</dbReference>
<dbReference type="AlphaFoldDB" id="A0A1N7PJG5"/>
<dbReference type="Pfam" id="PF01381">
    <property type="entry name" value="HTH_3"/>
    <property type="match status" value="1"/>
</dbReference>
<dbReference type="RefSeq" id="WP_076452919.1">
    <property type="nucleotide sequence ID" value="NZ_FTOJ01000020.1"/>
</dbReference>
<dbReference type="SMART" id="SM00530">
    <property type="entry name" value="HTH_XRE"/>
    <property type="match status" value="1"/>
</dbReference>
<evidence type="ECO:0000259" key="1">
    <source>
        <dbReference type="PROSITE" id="PS50943"/>
    </source>
</evidence>
<reference evidence="2 5" key="1">
    <citation type="submission" date="2016-11" db="EMBL/GenBank/DDBJ databases">
        <title>Whole genomes of Flavobacteriaceae.</title>
        <authorList>
            <person name="Stine C."/>
            <person name="Li C."/>
            <person name="Tadesse D."/>
        </authorList>
    </citation>
    <scope>NUCLEOTIDE SEQUENCE [LARGE SCALE GENOMIC DNA]</scope>
    <source>
        <strain evidence="2 5">DSM 21068</strain>
    </source>
</reference>
<dbReference type="SUPFAM" id="SSF47413">
    <property type="entry name" value="lambda repressor-like DNA-binding domains"/>
    <property type="match status" value="1"/>
</dbReference>
<gene>
    <name evidence="2" type="ORF">B0A70_15270</name>
    <name evidence="3" type="ORF">SAMN05421796_1205</name>
</gene>
<dbReference type="Proteomes" id="UP000186246">
    <property type="component" value="Unassembled WGS sequence"/>
</dbReference>
<accession>A0A1N7PJG5</accession>
<name>A0A1N7PJG5_9FLAO</name>
<evidence type="ECO:0000313" key="4">
    <source>
        <dbReference type="Proteomes" id="UP000186246"/>
    </source>
</evidence>
<dbReference type="STRING" id="551459.SAMN05421796_1205"/>
<feature type="domain" description="HTH cro/C1-type" evidence="1">
    <location>
        <begin position="45"/>
        <end position="103"/>
    </location>
</feature>
<dbReference type="Gene3D" id="1.10.260.40">
    <property type="entry name" value="lambda repressor-like DNA-binding domains"/>
    <property type="match status" value="1"/>
</dbReference>
<proteinExistence type="predicted"/>
<organism evidence="3 4">
    <name type="scientific">Chryseobacterium piscicola</name>
    <dbReference type="NCBI Taxonomy" id="551459"/>
    <lineage>
        <taxon>Bacteria</taxon>
        <taxon>Pseudomonadati</taxon>
        <taxon>Bacteroidota</taxon>
        <taxon>Flavobacteriia</taxon>
        <taxon>Flavobacteriales</taxon>
        <taxon>Weeksellaceae</taxon>
        <taxon>Chryseobacterium group</taxon>
        <taxon>Chryseobacterium</taxon>
    </lineage>
</organism>
<reference evidence="3" key="2">
    <citation type="submission" date="2017-01" db="EMBL/GenBank/DDBJ databases">
        <authorList>
            <person name="Mah S.A."/>
            <person name="Swanson W.J."/>
            <person name="Moy G.W."/>
            <person name="Vacquier V.D."/>
        </authorList>
    </citation>
    <scope>NUCLEOTIDE SEQUENCE [LARGE SCALE GENOMIC DNA]</scope>
    <source>
        <strain evidence="3">DSM 21068</strain>
    </source>
</reference>
<dbReference type="CDD" id="cd00093">
    <property type="entry name" value="HTH_XRE"/>
    <property type="match status" value="1"/>
</dbReference>
<evidence type="ECO:0000313" key="3">
    <source>
        <dbReference type="EMBL" id="SIT10731.1"/>
    </source>
</evidence>